<feature type="region of interest" description="Disordered" evidence="13">
    <location>
        <begin position="277"/>
        <end position="323"/>
    </location>
</feature>
<dbReference type="InterPro" id="IPR044288">
    <property type="entry name" value="ZNF598/HEL2"/>
</dbReference>
<dbReference type="GO" id="GO:0072344">
    <property type="term" value="P:rescue of stalled ribosome"/>
    <property type="evidence" value="ECO:0000318"/>
    <property type="project" value="GO_Central"/>
</dbReference>
<dbReference type="RefSeq" id="XP_016466472.1">
    <property type="nucleotide sequence ID" value="XM_016610986.1"/>
</dbReference>
<sequence>MDDSCAVCAETLEWVAYGACGHKDVCSTCVARLRFICNDRRCCICKTEAAVVFVTKALGDYTRMISDFTVFPYEPKEGRIGSYWYHEDTQAFFDDLDHYKMIRAMCRLSCSVCDKMEGPDGDGMKKRARFRNIEQLKGHLFHQHKLLMCSLCLEGRKVFICEQKLYTRAQLNQHIDTGDSEVDGTESERGGFMGHPLCEFCRTPFYGDNELYSHMSTEHYTCHICQRQHPGQYEYYKNYDDLEIHFRSNHSLCEDESCLAKKFVVFQSETELKRHNTLEHGGRMSRSQRSAALQIPTSFRYRRSNEQDSRRRGRSFRRDNSENELVMAIQASLEAANADGRPRDTSSNRRVVSDLAETNDEDFLIASFESLATDSVEPASRYRQAVSQASGNSQLQESSFPPLAVPVPPANNQPRPQSDALPKNTMASRLRGKQNKTTKPSSSSPAWPATGHTPPVIGHQRAWPVVSSASGSSSSSRHSKAATDNPSAPVITRQHAWPAVNGAIGSSSGSSQIKPPSSSSRYSKAATDDPSAPVITREHAWPAVNGATGPTSGSSQIKPSTVDGPPPSSYLSSVAARSSLVHEACSSSVGSSKNWSQSNRISHSTSAPNLVQSGSFDSSASDFPPVSAAQTRKLPASGQQAVTNVEDVQTANKSLVERMRLALQFDQDKFAAFKDISAEYRQGLMDAETYLAYVEQFGLSHLILELARLCPDAERQKELIDTFNANLGGTIPIQNFQSGGNQFKDGYSSKKGKGKSLDAGNGTSKGNVADNIISTVRKLQSSHKIPEDDVEVLSKDGYRSTKGKSKLTLSESEELNSRGEPLKLQARQNGLSARDESNHSSGNNDGKSKQRKKTSKFHRVRLGDGSVETLLNLKSSDPDADPDRKETSDEQSDPPEGLPVRGVWRNGGGHKLVAMTSKGPKK</sequence>
<comment type="subcellular location">
    <subcellularLocation>
        <location evidence="2">Cytoplasm</location>
    </subcellularLocation>
</comment>
<keyword evidence="15" id="KW-1185">Reference proteome</keyword>
<dbReference type="PANTHER" id="PTHR22938:SF0">
    <property type="entry name" value="E3 UBIQUITIN-PROTEIN LIGASE ZNF598"/>
    <property type="match status" value="1"/>
</dbReference>
<evidence type="ECO:0000256" key="1">
    <source>
        <dbReference type="ARBA" id="ARBA00000900"/>
    </source>
</evidence>
<dbReference type="KEGG" id="nta:107789211"/>
<dbReference type="STRING" id="4097.A0A1S3ZQ37"/>
<evidence type="ECO:0000313" key="15">
    <source>
        <dbReference type="Proteomes" id="UP000790787"/>
    </source>
</evidence>
<feature type="region of interest" description="Disordered" evidence="13">
    <location>
        <begin position="588"/>
        <end position="638"/>
    </location>
</feature>
<dbReference type="PaxDb" id="4097-A0A1S3ZQ37"/>
<dbReference type="Pfam" id="PF23230">
    <property type="entry name" value="zf-C2H2_13"/>
    <property type="match status" value="1"/>
</dbReference>
<dbReference type="GO" id="GO:0043022">
    <property type="term" value="F:ribosome binding"/>
    <property type="evidence" value="ECO:0000318"/>
    <property type="project" value="GO_Central"/>
</dbReference>
<evidence type="ECO:0000256" key="8">
    <source>
        <dbReference type="ARBA" id="ARBA00022723"/>
    </source>
</evidence>
<comment type="catalytic activity">
    <reaction evidence="1">
        <text>S-ubiquitinyl-[E2 ubiquitin-conjugating enzyme]-L-cysteine + [acceptor protein]-L-lysine = [E2 ubiquitin-conjugating enzyme]-L-cysteine + N(6)-ubiquitinyl-[acceptor protein]-L-lysine.</text>
        <dbReference type="EC" id="2.3.2.27"/>
    </reaction>
</comment>
<feature type="compositionally biased region" description="Polar residues" evidence="13">
    <location>
        <begin position="385"/>
        <end position="399"/>
    </location>
</feature>
<dbReference type="InterPro" id="IPR041888">
    <property type="entry name" value="RING-HC_ZNF598/HEL2"/>
</dbReference>
<comment type="similarity">
    <text evidence="11">Belongs to the ZNF598/HEL2 family.</text>
</comment>
<dbReference type="OrthoDB" id="3838338at2759"/>
<dbReference type="Proteomes" id="UP000790787">
    <property type="component" value="Chromosome 19"/>
</dbReference>
<feature type="domain" description="RING-type" evidence="14">
    <location>
        <begin position="5"/>
        <end position="46"/>
    </location>
</feature>
<feature type="compositionally biased region" description="Basic and acidic residues" evidence="13">
    <location>
        <begin position="303"/>
        <end position="321"/>
    </location>
</feature>
<feature type="compositionally biased region" description="Polar residues" evidence="13">
    <location>
        <begin position="285"/>
        <end position="297"/>
    </location>
</feature>
<feature type="compositionally biased region" description="Low complexity" evidence="13">
    <location>
        <begin position="467"/>
        <end position="476"/>
    </location>
</feature>
<keyword evidence="6" id="KW-0597">Phosphoprotein</keyword>
<protein>
    <recommendedName>
        <fullName evidence="4">RING-type E3 ubiquitin transferase</fullName>
        <ecNumber evidence="4">2.3.2.27</ecNumber>
    </recommendedName>
</protein>
<comment type="pathway">
    <text evidence="3">Protein modification; protein ubiquitination.</text>
</comment>
<evidence type="ECO:0000256" key="9">
    <source>
        <dbReference type="ARBA" id="ARBA00022771"/>
    </source>
</evidence>
<feature type="compositionally biased region" description="Basic residues" evidence="13">
    <location>
        <begin position="849"/>
        <end position="860"/>
    </location>
</feature>
<dbReference type="GeneID" id="107789211"/>
<dbReference type="RefSeq" id="XP_016466472.1">
    <property type="nucleotide sequence ID" value="XM_016610986.2"/>
</dbReference>
<evidence type="ECO:0000256" key="7">
    <source>
        <dbReference type="ARBA" id="ARBA00022679"/>
    </source>
</evidence>
<organism evidence="15 16">
    <name type="scientific">Nicotiana tabacum</name>
    <name type="common">Common tobacco</name>
    <dbReference type="NCBI Taxonomy" id="4097"/>
    <lineage>
        <taxon>Eukaryota</taxon>
        <taxon>Viridiplantae</taxon>
        <taxon>Streptophyta</taxon>
        <taxon>Embryophyta</taxon>
        <taxon>Tracheophyta</taxon>
        <taxon>Spermatophyta</taxon>
        <taxon>Magnoliopsida</taxon>
        <taxon>eudicotyledons</taxon>
        <taxon>Gunneridae</taxon>
        <taxon>Pentapetalae</taxon>
        <taxon>asterids</taxon>
        <taxon>lamiids</taxon>
        <taxon>Solanales</taxon>
        <taxon>Solanaceae</taxon>
        <taxon>Nicotianoideae</taxon>
        <taxon>Nicotianeae</taxon>
        <taxon>Nicotiana</taxon>
    </lineage>
</organism>
<feature type="region of interest" description="Disordered" evidence="13">
    <location>
        <begin position="383"/>
        <end position="572"/>
    </location>
</feature>
<accession>A0A1S3ZQ37</accession>
<dbReference type="GO" id="GO:0016567">
    <property type="term" value="P:protein ubiquitination"/>
    <property type="evidence" value="ECO:0000318"/>
    <property type="project" value="GO_Central"/>
</dbReference>
<dbReference type="PROSITE" id="PS50089">
    <property type="entry name" value="ZF_RING_2"/>
    <property type="match status" value="1"/>
</dbReference>
<evidence type="ECO:0000256" key="6">
    <source>
        <dbReference type="ARBA" id="ARBA00022553"/>
    </source>
</evidence>
<feature type="compositionally biased region" description="Low complexity" evidence="13">
    <location>
        <begin position="504"/>
        <end position="524"/>
    </location>
</feature>
<name>A0A1S3ZQ37_TOBAC</name>
<feature type="region of interest" description="Disordered" evidence="13">
    <location>
        <begin position="744"/>
        <end position="768"/>
    </location>
</feature>
<feature type="compositionally biased region" description="Polar residues" evidence="13">
    <location>
        <begin position="548"/>
        <end position="559"/>
    </location>
</feature>
<evidence type="ECO:0000256" key="11">
    <source>
        <dbReference type="ARBA" id="ARBA00035113"/>
    </source>
</evidence>
<proteinExistence type="inferred from homology"/>
<dbReference type="OMA" id="PRCCICK"/>
<feature type="region of interest" description="Disordered" evidence="13">
    <location>
        <begin position="796"/>
        <end position="922"/>
    </location>
</feature>
<evidence type="ECO:0000256" key="4">
    <source>
        <dbReference type="ARBA" id="ARBA00012483"/>
    </source>
</evidence>
<dbReference type="InterPro" id="IPR013087">
    <property type="entry name" value="Znf_C2H2_type"/>
</dbReference>
<evidence type="ECO:0000256" key="10">
    <source>
        <dbReference type="ARBA" id="ARBA00022833"/>
    </source>
</evidence>
<evidence type="ECO:0000256" key="12">
    <source>
        <dbReference type="PROSITE-ProRule" id="PRU00175"/>
    </source>
</evidence>
<dbReference type="Pfam" id="PF23202">
    <property type="entry name" value="PAH_ZNF598"/>
    <property type="match status" value="1"/>
</dbReference>
<dbReference type="CDD" id="cd16615">
    <property type="entry name" value="RING-HC_ZNF598"/>
    <property type="match status" value="1"/>
</dbReference>
<keyword evidence="8" id="KW-0479">Metal-binding</keyword>
<dbReference type="GO" id="GO:0008270">
    <property type="term" value="F:zinc ion binding"/>
    <property type="evidence" value="ECO:0007669"/>
    <property type="project" value="UniProtKB-KW"/>
</dbReference>
<keyword evidence="5" id="KW-0963">Cytoplasm</keyword>
<keyword evidence="9 12" id="KW-0863">Zinc-finger</keyword>
<reference evidence="15" key="1">
    <citation type="journal article" date="2014" name="Nat. Commun.">
        <title>The tobacco genome sequence and its comparison with those of tomato and potato.</title>
        <authorList>
            <person name="Sierro N."/>
            <person name="Battey J.N."/>
            <person name="Ouadi S."/>
            <person name="Bakaher N."/>
            <person name="Bovet L."/>
            <person name="Willig A."/>
            <person name="Goepfert S."/>
            <person name="Peitsch M.C."/>
            <person name="Ivanov N.V."/>
        </authorList>
    </citation>
    <scope>NUCLEOTIDE SEQUENCE [LARGE SCALE GENOMIC DNA]</scope>
</reference>
<dbReference type="InterPro" id="IPR056437">
    <property type="entry name" value="Znf-C2H2_ZNF598/HEL2"/>
</dbReference>
<dbReference type="GO" id="GO:0005737">
    <property type="term" value="C:cytoplasm"/>
    <property type="evidence" value="ECO:0007669"/>
    <property type="project" value="UniProtKB-SubCell"/>
</dbReference>
<evidence type="ECO:0000256" key="3">
    <source>
        <dbReference type="ARBA" id="ARBA00004906"/>
    </source>
</evidence>
<evidence type="ECO:0000256" key="13">
    <source>
        <dbReference type="SAM" id="MobiDB-lite"/>
    </source>
</evidence>
<evidence type="ECO:0000259" key="14">
    <source>
        <dbReference type="PROSITE" id="PS50089"/>
    </source>
</evidence>
<evidence type="ECO:0000313" key="16">
    <source>
        <dbReference type="RefSeq" id="XP_016466472.1"/>
    </source>
</evidence>
<keyword evidence="10" id="KW-0862">Zinc</keyword>
<dbReference type="PANTHER" id="PTHR22938">
    <property type="entry name" value="ZINC FINGER PROTEIN 598"/>
    <property type="match status" value="1"/>
</dbReference>
<evidence type="ECO:0000256" key="2">
    <source>
        <dbReference type="ARBA" id="ARBA00004496"/>
    </source>
</evidence>
<reference evidence="16" key="2">
    <citation type="submission" date="2025-08" db="UniProtKB">
        <authorList>
            <consortium name="RefSeq"/>
        </authorList>
    </citation>
    <scope>IDENTIFICATION</scope>
    <source>
        <tissue evidence="16">Leaf</tissue>
    </source>
</reference>
<evidence type="ECO:0000256" key="5">
    <source>
        <dbReference type="ARBA" id="ARBA00022490"/>
    </source>
</evidence>
<dbReference type="InterPro" id="IPR057634">
    <property type="entry name" value="PAH_ZNF598/HEL2"/>
</dbReference>
<gene>
    <name evidence="16" type="primary">LOC107789211</name>
</gene>
<keyword evidence="7" id="KW-0808">Transferase</keyword>
<dbReference type="InterPro" id="IPR001841">
    <property type="entry name" value="Znf_RING"/>
</dbReference>
<dbReference type="GO" id="GO:0061630">
    <property type="term" value="F:ubiquitin protein ligase activity"/>
    <property type="evidence" value="ECO:0000318"/>
    <property type="project" value="GO_Central"/>
</dbReference>
<dbReference type="EC" id="2.3.2.27" evidence="4"/>
<feature type="compositionally biased region" description="Polar residues" evidence="13">
    <location>
        <begin position="588"/>
        <end position="621"/>
    </location>
</feature>
<dbReference type="AlphaFoldDB" id="A0A1S3ZQ37"/>
<dbReference type="SMART" id="SM00355">
    <property type="entry name" value="ZnF_C2H2"/>
    <property type="match status" value="4"/>
</dbReference>
<dbReference type="Pfam" id="PF25447">
    <property type="entry name" value="RING_ZNF598"/>
    <property type="match status" value="1"/>
</dbReference>